<dbReference type="PANTHER" id="PTHR24082:SF507">
    <property type="entry name" value="BILE ACID RECEPTOR-RELATED"/>
    <property type="match status" value="1"/>
</dbReference>
<evidence type="ECO:0000256" key="13">
    <source>
        <dbReference type="ARBA" id="ARBA00033003"/>
    </source>
</evidence>
<dbReference type="FunFam" id="1.10.565.10:FF:000030">
    <property type="entry name" value="Ecdysone receptor (Isoform A)"/>
    <property type="match status" value="1"/>
</dbReference>
<reference evidence="20" key="1">
    <citation type="journal article" date="2015" name="Nat. Commun.">
        <title>The Lingula genome provides insights into brachiopod evolution and the origin of phosphate biomineralization.</title>
        <authorList>
            <person name="Luo Y.J."/>
            <person name="Takeuchi T."/>
            <person name="Koyanagi R."/>
            <person name="Yamada L."/>
            <person name="Kanda M."/>
            <person name="Khalturina M."/>
            <person name="Fujie M."/>
            <person name="Yamasaki S.I."/>
            <person name="Endo K."/>
            <person name="Satoh N."/>
        </authorList>
    </citation>
    <scope>NUCLEOTIDE SEQUENCE</scope>
</reference>
<dbReference type="AlphaFoldDB" id="A0A1S3KGY8"/>
<feature type="compositionally biased region" description="Polar residues" evidence="16">
    <location>
        <begin position="170"/>
        <end position="202"/>
    </location>
</feature>
<keyword evidence="5 15" id="KW-0862">Zinc</keyword>
<dbReference type="FunFam" id="3.30.50.10:FF:000031">
    <property type="entry name" value="Ecdysone receptor A1"/>
    <property type="match status" value="1"/>
</dbReference>
<evidence type="ECO:0000313" key="20">
    <source>
        <dbReference type="RefSeq" id="XP_013421724.1"/>
    </source>
</evidence>
<feature type="region of interest" description="Disordered" evidence="16">
    <location>
        <begin position="155"/>
        <end position="202"/>
    </location>
</feature>
<keyword evidence="19" id="KW-1185">Reference proteome</keyword>
<dbReference type="FunCoup" id="A0A1S3KGY8">
    <property type="interactions" value="578"/>
</dbReference>
<dbReference type="GO" id="GO:0000978">
    <property type="term" value="F:RNA polymerase II cis-regulatory region sequence-specific DNA binding"/>
    <property type="evidence" value="ECO:0007669"/>
    <property type="project" value="TreeGrafter"/>
</dbReference>
<evidence type="ECO:0000256" key="11">
    <source>
        <dbReference type="ARBA" id="ARBA00029963"/>
    </source>
</evidence>
<evidence type="ECO:0000256" key="14">
    <source>
        <dbReference type="ARBA" id="ARBA00033286"/>
    </source>
</evidence>
<evidence type="ECO:0000256" key="16">
    <source>
        <dbReference type="SAM" id="MobiDB-lite"/>
    </source>
</evidence>
<feature type="compositionally biased region" description="Basic residues" evidence="16">
    <location>
        <begin position="155"/>
        <end position="167"/>
    </location>
</feature>
<evidence type="ECO:0000256" key="1">
    <source>
        <dbReference type="ARBA" id="ARBA00004123"/>
    </source>
</evidence>
<dbReference type="STRING" id="7574.A0A1S3KGY8"/>
<dbReference type="InterPro" id="IPR035500">
    <property type="entry name" value="NHR-like_dom_sf"/>
</dbReference>
<dbReference type="Pfam" id="PF00105">
    <property type="entry name" value="zf-C4"/>
    <property type="match status" value="1"/>
</dbReference>
<comment type="similarity">
    <text evidence="15">Belongs to the nuclear hormone receptor family.</text>
</comment>
<dbReference type="RefSeq" id="XP_013421724.1">
    <property type="nucleotide sequence ID" value="XM_013566270.1"/>
</dbReference>
<organism evidence="19 20">
    <name type="scientific">Lingula anatina</name>
    <name type="common">Brachiopod</name>
    <name type="synonym">Lingula unguis</name>
    <dbReference type="NCBI Taxonomy" id="7574"/>
    <lineage>
        <taxon>Eukaryota</taxon>
        <taxon>Metazoa</taxon>
        <taxon>Spiralia</taxon>
        <taxon>Lophotrochozoa</taxon>
        <taxon>Brachiopoda</taxon>
        <taxon>Linguliformea</taxon>
        <taxon>Lingulata</taxon>
        <taxon>Lingulida</taxon>
        <taxon>Linguloidea</taxon>
        <taxon>Lingulidae</taxon>
        <taxon>Lingula</taxon>
    </lineage>
</organism>
<dbReference type="InterPro" id="IPR000536">
    <property type="entry name" value="Nucl_hrmn_rcpt_lig-bd"/>
</dbReference>
<dbReference type="GeneID" id="106181789"/>
<dbReference type="Proteomes" id="UP000085678">
    <property type="component" value="Unplaced"/>
</dbReference>
<evidence type="ECO:0000256" key="3">
    <source>
        <dbReference type="ARBA" id="ARBA00022723"/>
    </source>
</evidence>
<dbReference type="SUPFAM" id="SSF48508">
    <property type="entry name" value="Nuclear receptor ligand-binding domain"/>
    <property type="match status" value="1"/>
</dbReference>
<dbReference type="InterPro" id="IPR013088">
    <property type="entry name" value="Znf_NHR/GATA"/>
</dbReference>
<dbReference type="GO" id="GO:0030154">
    <property type="term" value="P:cell differentiation"/>
    <property type="evidence" value="ECO:0007669"/>
    <property type="project" value="TreeGrafter"/>
</dbReference>
<dbReference type="GO" id="GO:0004879">
    <property type="term" value="F:nuclear receptor activity"/>
    <property type="evidence" value="ECO:0007669"/>
    <property type="project" value="InterPro"/>
</dbReference>
<dbReference type="GO" id="GO:0090575">
    <property type="term" value="C:RNA polymerase II transcription regulator complex"/>
    <property type="evidence" value="ECO:0007669"/>
    <property type="project" value="TreeGrafter"/>
</dbReference>
<dbReference type="PROSITE" id="PS00031">
    <property type="entry name" value="NUCLEAR_REC_DBD_1"/>
    <property type="match status" value="1"/>
</dbReference>
<dbReference type="KEGG" id="lak:106181789"/>
<keyword evidence="10 15" id="KW-0539">Nucleus</keyword>
<proteinExistence type="inferred from homology"/>
<evidence type="ECO:0000256" key="9">
    <source>
        <dbReference type="ARBA" id="ARBA00023170"/>
    </source>
</evidence>
<dbReference type="SUPFAM" id="SSF57716">
    <property type="entry name" value="Glucocorticoid receptor-like (DNA-binding domain)"/>
    <property type="match status" value="1"/>
</dbReference>
<dbReference type="PRINTS" id="PR00398">
    <property type="entry name" value="STRDHORMONER"/>
</dbReference>
<dbReference type="InParanoid" id="A0A1S3KGY8"/>
<dbReference type="GO" id="GO:0035076">
    <property type="term" value="P:ecdysone receptor signaling pathway"/>
    <property type="evidence" value="ECO:0007669"/>
    <property type="project" value="InterPro"/>
</dbReference>
<keyword evidence="9 15" id="KW-0675">Receptor</keyword>
<feature type="region of interest" description="Disordered" evidence="16">
    <location>
        <begin position="21"/>
        <end position="51"/>
    </location>
</feature>
<evidence type="ECO:0000259" key="18">
    <source>
        <dbReference type="PROSITE" id="PS51843"/>
    </source>
</evidence>
<dbReference type="GO" id="GO:0008270">
    <property type="term" value="F:zinc ion binding"/>
    <property type="evidence" value="ECO:0007669"/>
    <property type="project" value="UniProtKB-KW"/>
</dbReference>
<dbReference type="SMART" id="SM00430">
    <property type="entry name" value="HOLI"/>
    <property type="match status" value="1"/>
</dbReference>
<reference evidence="20" key="2">
    <citation type="submission" date="2025-08" db="UniProtKB">
        <authorList>
            <consortium name="RefSeq"/>
        </authorList>
    </citation>
    <scope>IDENTIFICATION</scope>
</reference>
<feature type="domain" description="NR LBD" evidence="18">
    <location>
        <begin position="210"/>
        <end position="442"/>
    </location>
</feature>
<gene>
    <name evidence="20" type="primary">LOC106181789</name>
</gene>
<dbReference type="PROSITE" id="PS51843">
    <property type="entry name" value="NR_LBD"/>
    <property type="match status" value="1"/>
</dbReference>
<feature type="domain" description="Nuclear receptor" evidence="17">
    <location>
        <begin position="70"/>
        <end position="145"/>
    </location>
</feature>
<name>A0A1S3KGY8_LINAN</name>
<evidence type="ECO:0000256" key="15">
    <source>
        <dbReference type="RuleBase" id="RU004334"/>
    </source>
</evidence>
<protein>
    <recommendedName>
        <fullName evidence="2">Ecdysone receptor</fullName>
    </recommendedName>
    <alternativeName>
        <fullName evidence="11">20-hydroxy-ecdysone receptor</fullName>
    </alternativeName>
    <alternativeName>
        <fullName evidence="12">EcRH</fullName>
    </alternativeName>
    <alternativeName>
        <fullName evidence="13">Ecdysteroid receptor</fullName>
    </alternativeName>
    <alternativeName>
        <fullName evidence="14">Nuclear receptor subfamily 1 group H member 1</fullName>
    </alternativeName>
</protein>
<evidence type="ECO:0000256" key="8">
    <source>
        <dbReference type="ARBA" id="ARBA00023163"/>
    </source>
</evidence>
<evidence type="ECO:0000256" key="6">
    <source>
        <dbReference type="ARBA" id="ARBA00023015"/>
    </source>
</evidence>
<dbReference type="PANTHER" id="PTHR24082">
    <property type="entry name" value="NUCLEAR HORMONE RECEPTOR"/>
    <property type="match status" value="1"/>
</dbReference>
<feature type="compositionally biased region" description="Low complexity" evidence="16">
    <location>
        <begin position="21"/>
        <end position="49"/>
    </location>
</feature>
<dbReference type="OrthoDB" id="5837785at2759"/>
<evidence type="ECO:0000256" key="2">
    <source>
        <dbReference type="ARBA" id="ARBA00022052"/>
    </source>
</evidence>
<evidence type="ECO:0000313" key="19">
    <source>
        <dbReference type="Proteomes" id="UP000085678"/>
    </source>
</evidence>
<dbReference type="GO" id="GO:0035100">
    <property type="term" value="F:ecdysone binding"/>
    <property type="evidence" value="ECO:0007669"/>
    <property type="project" value="InterPro"/>
</dbReference>
<evidence type="ECO:0000256" key="4">
    <source>
        <dbReference type="ARBA" id="ARBA00022771"/>
    </source>
</evidence>
<dbReference type="Gene3D" id="3.30.50.10">
    <property type="entry name" value="Erythroid Transcription Factor GATA-1, subunit A"/>
    <property type="match status" value="1"/>
</dbReference>
<evidence type="ECO:0000256" key="10">
    <source>
        <dbReference type="ARBA" id="ARBA00023242"/>
    </source>
</evidence>
<dbReference type="SMART" id="SM00399">
    <property type="entry name" value="ZnF_C4"/>
    <property type="match status" value="1"/>
</dbReference>
<dbReference type="InterPro" id="IPR003069">
    <property type="entry name" value="Ecdystd_rcpt"/>
</dbReference>
<evidence type="ECO:0000256" key="5">
    <source>
        <dbReference type="ARBA" id="ARBA00022833"/>
    </source>
</evidence>
<keyword evidence="3 15" id="KW-0479">Metal-binding</keyword>
<comment type="subcellular location">
    <subcellularLocation>
        <location evidence="1 15">Nucleus</location>
    </subcellularLocation>
</comment>
<dbReference type="Gene3D" id="1.10.565.10">
    <property type="entry name" value="Retinoid X Receptor"/>
    <property type="match status" value="1"/>
</dbReference>
<dbReference type="InterPro" id="IPR001628">
    <property type="entry name" value="Znf_hrmn_rcpt"/>
</dbReference>
<dbReference type="PROSITE" id="PS51030">
    <property type="entry name" value="NUCLEAR_REC_DBD_2"/>
    <property type="match status" value="1"/>
</dbReference>
<dbReference type="PRINTS" id="PR01283">
    <property type="entry name" value="ECDYSTEROIDR"/>
</dbReference>
<evidence type="ECO:0000256" key="7">
    <source>
        <dbReference type="ARBA" id="ARBA00023125"/>
    </source>
</evidence>
<evidence type="ECO:0000256" key="12">
    <source>
        <dbReference type="ARBA" id="ARBA00030794"/>
    </source>
</evidence>
<keyword evidence="6 15" id="KW-0805">Transcription regulation</keyword>
<dbReference type="InterPro" id="IPR050234">
    <property type="entry name" value="Nuclear_hormone_rcpt_NR1"/>
</dbReference>
<keyword evidence="4 15" id="KW-0863">Zinc-finger</keyword>
<dbReference type="PRINTS" id="PR00047">
    <property type="entry name" value="STROIDFINGER"/>
</dbReference>
<keyword evidence="7 15" id="KW-0238">DNA-binding</keyword>
<keyword evidence="8 15" id="KW-0804">Transcription</keyword>
<dbReference type="Pfam" id="PF00104">
    <property type="entry name" value="Hormone_recep"/>
    <property type="match status" value="1"/>
</dbReference>
<sequence length="442" mass="49693">MAMLKQHGNMVGFDMQGDLSQSCIPSPSSSQASSPRSPAASVLSSGSSSQCGIPFKKKKGSGIQGKSIEEELCLICGDRASGYHYNALSCEGCKGFFRRSITRNATYMCKYGGKCEMDMWMRRKCQACRLRRCKEVGMKEECLLSDEQCKARDARRKSKNVGQRKGHPSPDSNTGTNVAELSNSSKDTGRSNSASGNDITQDPLSEITEKEKVLVEMLVVYQDQYEIAKEEDIKKVSQFSSNCENVTEMIFIQMAEMTILVTQLIVEFAKRLPGFMTLGKEDQIILLKGSACEVMMLRTARRYDLNTDTVVFGDGQPYTRDNLRFAGLKDFVDSMYNFCRTMGLLHVDNAEYALLTCICVFSERTGLSEPQKIEKVQEMYVRALQNYMKAKYVKKNQNFAKLLMKLTELRTLSVEHSEVLLALRVQKGSLPPLLMEYFDITE</sequence>
<dbReference type="GO" id="GO:0000122">
    <property type="term" value="P:negative regulation of transcription by RNA polymerase II"/>
    <property type="evidence" value="ECO:0007669"/>
    <property type="project" value="TreeGrafter"/>
</dbReference>
<dbReference type="GO" id="GO:0045944">
    <property type="term" value="P:positive regulation of transcription by RNA polymerase II"/>
    <property type="evidence" value="ECO:0007669"/>
    <property type="project" value="TreeGrafter"/>
</dbReference>
<evidence type="ECO:0000259" key="17">
    <source>
        <dbReference type="PROSITE" id="PS51030"/>
    </source>
</evidence>
<accession>A0A1S3KGY8</accession>
<dbReference type="InterPro" id="IPR001723">
    <property type="entry name" value="Nuclear_hrmn_rcpt"/>
</dbReference>